<organism evidence="5 6">
    <name type="scientific">Paenibacillus thiaminolyticus</name>
    <name type="common">Bacillus thiaminolyticus</name>
    <dbReference type="NCBI Taxonomy" id="49283"/>
    <lineage>
        <taxon>Bacteria</taxon>
        <taxon>Bacillati</taxon>
        <taxon>Bacillota</taxon>
        <taxon>Bacilli</taxon>
        <taxon>Bacillales</taxon>
        <taxon>Paenibacillaceae</taxon>
        <taxon>Paenibacillus</taxon>
    </lineage>
</organism>
<keyword evidence="2" id="KW-0238">DNA-binding</keyword>
<dbReference type="InterPro" id="IPR009057">
    <property type="entry name" value="Homeodomain-like_sf"/>
</dbReference>
<dbReference type="InterPro" id="IPR003313">
    <property type="entry name" value="AraC-bd"/>
</dbReference>
<dbReference type="AlphaFoldDB" id="A0A3A3GB68"/>
<dbReference type="SMART" id="SM00342">
    <property type="entry name" value="HTH_ARAC"/>
    <property type="match status" value="1"/>
</dbReference>
<dbReference type="SUPFAM" id="SSF51215">
    <property type="entry name" value="Regulatory protein AraC"/>
    <property type="match status" value="1"/>
</dbReference>
<dbReference type="OrthoDB" id="182958at2"/>
<evidence type="ECO:0000256" key="1">
    <source>
        <dbReference type="ARBA" id="ARBA00023015"/>
    </source>
</evidence>
<proteinExistence type="predicted"/>
<evidence type="ECO:0000256" key="3">
    <source>
        <dbReference type="ARBA" id="ARBA00023163"/>
    </source>
</evidence>
<dbReference type="PANTHER" id="PTHR43280">
    <property type="entry name" value="ARAC-FAMILY TRANSCRIPTIONAL REGULATOR"/>
    <property type="match status" value="1"/>
</dbReference>
<dbReference type="PANTHER" id="PTHR43280:SF2">
    <property type="entry name" value="HTH-TYPE TRANSCRIPTIONAL REGULATOR EXSA"/>
    <property type="match status" value="1"/>
</dbReference>
<evidence type="ECO:0000313" key="6">
    <source>
        <dbReference type="Proteomes" id="UP000266177"/>
    </source>
</evidence>
<dbReference type="Gene3D" id="2.60.120.10">
    <property type="entry name" value="Jelly Rolls"/>
    <property type="match status" value="1"/>
</dbReference>
<feature type="domain" description="HTH araC/xylS-type" evidence="4">
    <location>
        <begin position="186"/>
        <end position="284"/>
    </location>
</feature>
<dbReference type="Pfam" id="PF12833">
    <property type="entry name" value="HTH_18"/>
    <property type="match status" value="1"/>
</dbReference>
<evidence type="ECO:0000313" key="5">
    <source>
        <dbReference type="EMBL" id="RJG20453.1"/>
    </source>
</evidence>
<dbReference type="Gene3D" id="1.10.10.60">
    <property type="entry name" value="Homeodomain-like"/>
    <property type="match status" value="2"/>
</dbReference>
<dbReference type="RefSeq" id="WP_119796118.1">
    <property type="nucleotide sequence ID" value="NZ_QYZD01000036.1"/>
</dbReference>
<dbReference type="GO" id="GO:0003700">
    <property type="term" value="F:DNA-binding transcription factor activity"/>
    <property type="evidence" value="ECO:0007669"/>
    <property type="project" value="InterPro"/>
</dbReference>
<dbReference type="InterPro" id="IPR037923">
    <property type="entry name" value="HTH-like"/>
</dbReference>
<dbReference type="PROSITE" id="PS01124">
    <property type="entry name" value="HTH_ARAC_FAMILY_2"/>
    <property type="match status" value="1"/>
</dbReference>
<protein>
    <submittedName>
        <fullName evidence="5">AraC family transcriptional regulator</fullName>
    </submittedName>
</protein>
<dbReference type="GO" id="GO:0043565">
    <property type="term" value="F:sequence-specific DNA binding"/>
    <property type="evidence" value="ECO:0007669"/>
    <property type="project" value="InterPro"/>
</dbReference>
<dbReference type="InterPro" id="IPR020449">
    <property type="entry name" value="Tscrpt_reg_AraC-type_HTH"/>
</dbReference>
<dbReference type="PRINTS" id="PR00032">
    <property type="entry name" value="HTHARAC"/>
</dbReference>
<accession>A0A3A3GB68</accession>
<comment type="caution">
    <text evidence="5">The sequence shown here is derived from an EMBL/GenBank/DDBJ whole genome shotgun (WGS) entry which is preliminary data.</text>
</comment>
<gene>
    <name evidence="5" type="ORF">DQX05_25315</name>
</gene>
<keyword evidence="1" id="KW-0805">Transcription regulation</keyword>
<sequence length="290" mass="33792">MFPDNLHGDEEIHGEFPFTLKIHRLKGTVPAHVHHFIEYTYAIQGRGTERINGVEKELAPGTFTLLFPHQVHEIDIPPEEELVLYVGAIGLKAFFGAGDSFLTLHRLLKDAENDENSTYKLDDATAVEMLPLLHQMYDEIREEKPWSRTMFLAKLTQLFVLFERYRLERLERCQEGYSGMQRRGMWEVIHYVYQNFKEDITLEMLAERFSYSVPYISAAFKQAVGENYYSFLERNRTAHACNLLIGTDMKITDVAYEAGFKSYPTFVRVFQARMGMSPTAYRKREYIALT</sequence>
<dbReference type="EMBL" id="QYZD01000036">
    <property type="protein sequence ID" value="RJG20453.1"/>
    <property type="molecule type" value="Genomic_DNA"/>
</dbReference>
<keyword evidence="3" id="KW-0804">Transcription</keyword>
<name>A0A3A3GB68_PANTH</name>
<evidence type="ECO:0000256" key="2">
    <source>
        <dbReference type="ARBA" id="ARBA00023125"/>
    </source>
</evidence>
<reference evidence="5 6" key="1">
    <citation type="submission" date="2018-09" db="EMBL/GenBank/DDBJ databases">
        <title>Paenibacillus SK2017-BO5.</title>
        <authorList>
            <person name="Piskunova J.V."/>
            <person name="Dubiley S.A."/>
            <person name="Severinov K.V."/>
        </authorList>
    </citation>
    <scope>NUCLEOTIDE SEQUENCE [LARGE SCALE GENOMIC DNA]</scope>
    <source>
        <strain evidence="5 6">BO5</strain>
    </source>
</reference>
<dbReference type="Pfam" id="PF02311">
    <property type="entry name" value="AraC_binding"/>
    <property type="match status" value="1"/>
</dbReference>
<evidence type="ECO:0000259" key="4">
    <source>
        <dbReference type="PROSITE" id="PS01124"/>
    </source>
</evidence>
<dbReference type="SUPFAM" id="SSF46689">
    <property type="entry name" value="Homeodomain-like"/>
    <property type="match status" value="2"/>
</dbReference>
<dbReference type="InterPro" id="IPR018060">
    <property type="entry name" value="HTH_AraC"/>
</dbReference>
<dbReference type="Proteomes" id="UP000266177">
    <property type="component" value="Unassembled WGS sequence"/>
</dbReference>
<dbReference type="InterPro" id="IPR014710">
    <property type="entry name" value="RmlC-like_jellyroll"/>
</dbReference>